<evidence type="ECO:0000313" key="3">
    <source>
        <dbReference type="Proteomes" id="UP000184304"/>
    </source>
</evidence>
<accession>A0A1L9NDX1</accession>
<name>A0A1L9NDX1_ASPTC</name>
<gene>
    <name evidence="2" type="ORF">ASPTUDRAFT_28328</name>
</gene>
<dbReference type="AlphaFoldDB" id="A0A1L9NDX1"/>
<dbReference type="EMBL" id="KV878187">
    <property type="protein sequence ID" value="OJI87382.1"/>
    <property type="molecule type" value="Genomic_DNA"/>
</dbReference>
<proteinExistence type="predicted"/>
<keyword evidence="3" id="KW-1185">Reference proteome</keyword>
<protein>
    <recommendedName>
        <fullName evidence="1">Heterokaryon incompatibility domain-containing protein</fullName>
    </recommendedName>
</protein>
<evidence type="ECO:0000259" key="1">
    <source>
        <dbReference type="Pfam" id="PF06985"/>
    </source>
</evidence>
<dbReference type="VEuPathDB" id="FungiDB:ASPTUDRAFT_28328"/>
<dbReference type="Pfam" id="PF06985">
    <property type="entry name" value="HET"/>
    <property type="match status" value="1"/>
</dbReference>
<dbReference type="InterPro" id="IPR052895">
    <property type="entry name" value="HetReg/Transcr_Mod"/>
</dbReference>
<sequence length="843" mass="96095">MSRWHSSSCKRPDVSVASGIPCCNHCFAIAIIEQETRLTDSPLPLNDLSHISQWPSCLDPNNTSISEGSKELGDSEPRTDYQETTFATLPSKDHIRLVRLNAGPFDSMLHFDLEVVNIHNCPAESFEVLSYSSLKENEDSASSHIVFVGKYWDTVHVSYNCQQALRFVRNQEFDRLLWVDSLCIDDANLKEKSQQTPFKRKICQKASKVLAYLGEETSDSREALEFLNNIAITGSEVSTGHEHINKDTRRALKILLERPLFTRLWFLVEALLARNLELLCGAHSASWPKAPFALAHEDVPIPDWLFRKEHWNGLADRDLLPILAQATSYECSDPRDKVFAVLSLISQSELKPDYTVSVGSVYTGLSAHLIKICNSMDILELAGLTVKTFDLPSWVPDWSQALSTTATSIPTNNQRLNRKHAKVSGSGRVIFRSYLAFDCESHLGAATPIMRTSAIKICELRGSIKRGPTRVKIRMALDERATLSVSFPDRGYKQGQDSLFLLGGYNNPVILREDSVTGSYHFVSTCAFSLRQPHTSRWLLPWASERPNERYVVSGLSPEENSLIREFHLLMEQTSQQSVPLGGDDENPIPFASIRDRVFYFSLYLQSPLPKLEKRLWDKWEDSNREFGWMFRDQHATWQFLRQVNSVEIPGRQGEFEMLVDKFDDIQTTLYCGVKLPWTYSWDLSRFIWSFLRPLNPEQAAQGPQWTPVLGRMMTALPKIIGWAETTEQLLTLFEVSQTIIGASWESFPGNGLPQKWVDHYENFYKILGMDIKNFIADLRTSLDSSCHWDIREFEHIARARCRLWDLNLPPELESRSASNIAVHAGFRSLGLELYDEQMVDIL</sequence>
<dbReference type="Proteomes" id="UP000184304">
    <property type="component" value="Unassembled WGS sequence"/>
</dbReference>
<evidence type="ECO:0000313" key="2">
    <source>
        <dbReference type="EMBL" id="OJI87382.1"/>
    </source>
</evidence>
<feature type="domain" description="Heterokaryon incompatibility" evidence="1">
    <location>
        <begin position="126"/>
        <end position="269"/>
    </location>
</feature>
<reference evidence="3" key="1">
    <citation type="journal article" date="2017" name="Genome Biol.">
        <title>Comparative genomics reveals high biological diversity and specific adaptations in the industrially and medically important fungal genus Aspergillus.</title>
        <authorList>
            <person name="de Vries R.P."/>
            <person name="Riley R."/>
            <person name="Wiebenga A."/>
            <person name="Aguilar-Osorio G."/>
            <person name="Amillis S."/>
            <person name="Uchima C.A."/>
            <person name="Anderluh G."/>
            <person name="Asadollahi M."/>
            <person name="Askin M."/>
            <person name="Barry K."/>
            <person name="Battaglia E."/>
            <person name="Bayram O."/>
            <person name="Benocci T."/>
            <person name="Braus-Stromeyer S.A."/>
            <person name="Caldana C."/>
            <person name="Canovas D."/>
            <person name="Cerqueira G.C."/>
            <person name="Chen F."/>
            <person name="Chen W."/>
            <person name="Choi C."/>
            <person name="Clum A."/>
            <person name="Dos Santos R.A."/>
            <person name="Damasio A.R."/>
            <person name="Diallinas G."/>
            <person name="Emri T."/>
            <person name="Fekete E."/>
            <person name="Flipphi M."/>
            <person name="Freyberg S."/>
            <person name="Gallo A."/>
            <person name="Gournas C."/>
            <person name="Habgood R."/>
            <person name="Hainaut M."/>
            <person name="Harispe M.L."/>
            <person name="Henrissat B."/>
            <person name="Hilden K.S."/>
            <person name="Hope R."/>
            <person name="Hossain A."/>
            <person name="Karabika E."/>
            <person name="Karaffa L."/>
            <person name="Karanyi Z."/>
            <person name="Krasevec N."/>
            <person name="Kuo A."/>
            <person name="Kusch H."/>
            <person name="LaButti K."/>
            <person name="Lagendijk E.L."/>
            <person name="Lapidus A."/>
            <person name="Levasseur A."/>
            <person name="Lindquist E."/>
            <person name="Lipzen A."/>
            <person name="Logrieco A.F."/>
            <person name="MacCabe A."/>
            <person name="Maekelae M.R."/>
            <person name="Malavazi I."/>
            <person name="Melin P."/>
            <person name="Meyer V."/>
            <person name="Mielnichuk N."/>
            <person name="Miskei M."/>
            <person name="Molnar A.P."/>
            <person name="Mule G."/>
            <person name="Ngan C.Y."/>
            <person name="Orejas M."/>
            <person name="Orosz E."/>
            <person name="Ouedraogo J.P."/>
            <person name="Overkamp K.M."/>
            <person name="Park H.-S."/>
            <person name="Perrone G."/>
            <person name="Piumi F."/>
            <person name="Punt P.J."/>
            <person name="Ram A.F."/>
            <person name="Ramon A."/>
            <person name="Rauscher S."/>
            <person name="Record E."/>
            <person name="Riano-Pachon D.M."/>
            <person name="Robert V."/>
            <person name="Roehrig J."/>
            <person name="Ruller R."/>
            <person name="Salamov A."/>
            <person name="Salih N.S."/>
            <person name="Samson R.A."/>
            <person name="Sandor E."/>
            <person name="Sanguinetti M."/>
            <person name="Schuetze T."/>
            <person name="Sepcic K."/>
            <person name="Shelest E."/>
            <person name="Sherlock G."/>
            <person name="Sophianopoulou V."/>
            <person name="Squina F.M."/>
            <person name="Sun H."/>
            <person name="Susca A."/>
            <person name="Todd R.B."/>
            <person name="Tsang A."/>
            <person name="Unkles S.E."/>
            <person name="van de Wiele N."/>
            <person name="van Rossen-Uffink D."/>
            <person name="Oliveira J.V."/>
            <person name="Vesth T.C."/>
            <person name="Visser J."/>
            <person name="Yu J.-H."/>
            <person name="Zhou M."/>
            <person name="Andersen M.R."/>
            <person name="Archer D.B."/>
            <person name="Baker S.E."/>
            <person name="Benoit I."/>
            <person name="Brakhage A.A."/>
            <person name="Braus G.H."/>
            <person name="Fischer R."/>
            <person name="Frisvad J.C."/>
            <person name="Goldman G.H."/>
            <person name="Houbraken J."/>
            <person name="Oakley B."/>
            <person name="Pocsi I."/>
            <person name="Scazzocchio C."/>
            <person name="Seiboth B."/>
            <person name="vanKuyk P.A."/>
            <person name="Wortman J."/>
            <person name="Dyer P.S."/>
            <person name="Grigoriev I.V."/>
        </authorList>
    </citation>
    <scope>NUCLEOTIDE SEQUENCE [LARGE SCALE GENOMIC DNA]</scope>
    <source>
        <strain evidence="3">CBS 134.48</strain>
    </source>
</reference>
<dbReference type="OMA" id="CDISPMD"/>
<dbReference type="PANTHER" id="PTHR24148:SF64">
    <property type="entry name" value="HETEROKARYON INCOMPATIBILITY DOMAIN-CONTAINING PROTEIN"/>
    <property type="match status" value="1"/>
</dbReference>
<dbReference type="InterPro" id="IPR010730">
    <property type="entry name" value="HET"/>
</dbReference>
<dbReference type="OrthoDB" id="2157530at2759"/>
<dbReference type="STRING" id="767770.A0A1L9NDX1"/>
<organism evidence="2 3">
    <name type="scientific">Aspergillus tubingensis (strain CBS 134.48)</name>
    <dbReference type="NCBI Taxonomy" id="767770"/>
    <lineage>
        <taxon>Eukaryota</taxon>
        <taxon>Fungi</taxon>
        <taxon>Dikarya</taxon>
        <taxon>Ascomycota</taxon>
        <taxon>Pezizomycotina</taxon>
        <taxon>Eurotiomycetes</taxon>
        <taxon>Eurotiomycetidae</taxon>
        <taxon>Eurotiales</taxon>
        <taxon>Aspergillaceae</taxon>
        <taxon>Aspergillus</taxon>
        <taxon>Aspergillus subgen. Circumdati</taxon>
    </lineage>
</organism>
<dbReference type="PANTHER" id="PTHR24148">
    <property type="entry name" value="ANKYRIN REPEAT DOMAIN-CONTAINING PROTEIN 39 HOMOLOG-RELATED"/>
    <property type="match status" value="1"/>
</dbReference>